<evidence type="ECO:0000256" key="1">
    <source>
        <dbReference type="ARBA" id="ARBA00022737"/>
    </source>
</evidence>
<dbReference type="Pfam" id="PF00595">
    <property type="entry name" value="PDZ"/>
    <property type="match status" value="4"/>
</dbReference>
<feature type="compositionally biased region" description="Basic and acidic residues" evidence="3">
    <location>
        <begin position="488"/>
        <end position="500"/>
    </location>
</feature>
<organism evidence="5 6">
    <name type="scientific">Acipenser oxyrinchus oxyrinchus</name>
    <dbReference type="NCBI Taxonomy" id="40147"/>
    <lineage>
        <taxon>Eukaryota</taxon>
        <taxon>Metazoa</taxon>
        <taxon>Chordata</taxon>
        <taxon>Craniata</taxon>
        <taxon>Vertebrata</taxon>
        <taxon>Euteleostomi</taxon>
        <taxon>Actinopterygii</taxon>
        <taxon>Chondrostei</taxon>
        <taxon>Acipenseriformes</taxon>
        <taxon>Acipenseridae</taxon>
        <taxon>Acipenser</taxon>
    </lineage>
</organism>
<dbReference type="PANTHER" id="PTHR14191">
    <property type="entry name" value="PDZ DOMAIN CONTAINING PROTEIN"/>
    <property type="match status" value="1"/>
</dbReference>
<accession>A0AAD8G8X0</accession>
<dbReference type="GO" id="GO:0016324">
    <property type="term" value="C:apical plasma membrane"/>
    <property type="evidence" value="ECO:0007669"/>
    <property type="project" value="TreeGrafter"/>
</dbReference>
<dbReference type="AlphaFoldDB" id="A0AAD8G8X0"/>
<dbReference type="GO" id="GO:0043495">
    <property type="term" value="F:protein-membrane adaptor activity"/>
    <property type="evidence" value="ECO:0007669"/>
    <property type="project" value="TreeGrafter"/>
</dbReference>
<evidence type="ECO:0000313" key="5">
    <source>
        <dbReference type="EMBL" id="KAK1169922.1"/>
    </source>
</evidence>
<dbReference type="PANTHER" id="PTHR14191:SF6">
    <property type="entry name" value="NA(+)_H(+) EXCHANGE REGULATORY COFACTOR NHE-RF3-RELATED"/>
    <property type="match status" value="1"/>
</dbReference>
<evidence type="ECO:0000259" key="4">
    <source>
        <dbReference type="PROSITE" id="PS50106"/>
    </source>
</evidence>
<dbReference type="EMBL" id="JAGXEW010000007">
    <property type="protein sequence ID" value="KAK1169922.1"/>
    <property type="molecule type" value="Genomic_DNA"/>
</dbReference>
<dbReference type="Proteomes" id="UP001230051">
    <property type="component" value="Unassembled WGS sequence"/>
</dbReference>
<reference evidence="5" key="1">
    <citation type="submission" date="2022-02" db="EMBL/GenBank/DDBJ databases">
        <title>Atlantic sturgeon de novo genome assembly.</title>
        <authorList>
            <person name="Stock M."/>
            <person name="Klopp C."/>
            <person name="Guiguen Y."/>
            <person name="Cabau C."/>
            <person name="Parinello H."/>
            <person name="Santidrian Yebra-Pimentel E."/>
            <person name="Kuhl H."/>
            <person name="Dirks R.P."/>
            <person name="Guessner J."/>
            <person name="Wuertz S."/>
            <person name="Du K."/>
            <person name="Schartl M."/>
        </authorList>
    </citation>
    <scope>NUCLEOTIDE SEQUENCE</scope>
    <source>
        <strain evidence="5">STURGEONOMICS-FGT-2020</strain>
        <tissue evidence="5">Whole blood</tissue>
    </source>
</reference>
<sequence>MASFVHPRVLKLTKQDGQSYGFFLRIEMGKEGHLVRNVEKGGPAEQAGMKDGDRVLTVNGVFVDKEDHTRVVELVKESGLSVTFQVLDEESYEMAKEKGIRLSEEGQARPTQQPVTNGVAGVIPKPKLCYLVKGEKGYGFSLTSTRGVQGMFLSEVHPSGVAAKAGVQNKDRLIELNGDNVESSNHEQIVDKMKASGNSIVFLVVDGEADRYYKNKQMKLAGGMATVKHLPHKPRIAELTKGPDGYGFYLRQQHAKLGHFIKDIDAGSPADKAGLKDMDRLVAVNGDPVDSLEHEQVVEKIRQCGKKSTLLVVDGETDQMYKMACVSPLLYWDEVMDSHSEAAEPAAATPSQMSSEHKPRPAASTPSQESSEHKPRLCLLEKTSGGFGFHLNAIRGLSGQFVKEVASGSPADKAGLADDNIVIEVNGDNVENKSYEEVVEMIKKSGNRLEMLVIEEAAYDYFKDKNIPITTALIGTSKTNKPATPPVKAKEPKKQEDRPAPDPVTAKAPSPSPPPSPILAANLTPPPSPAPAAAPSQDSPKETRKKSVSSSSSASEGDDERF</sequence>
<evidence type="ECO:0000256" key="3">
    <source>
        <dbReference type="SAM" id="MobiDB-lite"/>
    </source>
</evidence>
<proteinExistence type="inferred from homology"/>
<dbReference type="SUPFAM" id="SSF50156">
    <property type="entry name" value="PDZ domain-like"/>
    <property type="match status" value="4"/>
</dbReference>
<feature type="domain" description="PDZ" evidence="4">
    <location>
        <begin position="236"/>
        <end position="316"/>
    </location>
</feature>
<feature type="domain" description="PDZ" evidence="4">
    <location>
        <begin position="376"/>
        <end position="457"/>
    </location>
</feature>
<dbReference type="CDD" id="cd06768">
    <property type="entry name" value="PDZ_NHERF-like"/>
    <property type="match status" value="4"/>
</dbReference>
<dbReference type="Gene3D" id="2.30.42.10">
    <property type="match status" value="4"/>
</dbReference>
<name>A0AAD8G8X0_ACIOX</name>
<feature type="region of interest" description="Disordered" evidence="3">
    <location>
        <begin position="476"/>
        <end position="562"/>
    </location>
</feature>
<evidence type="ECO:0000256" key="2">
    <source>
        <dbReference type="ARBA" id="ARBA00038110"/>
    </source>
</evidence>
<dbReference type="PROSITE" id="PS50106">
    <property type="entry name" value="PDZ"/>
    <property type="match status" value="4"/>
</dbReference>
<comment type="caution">
    <text evidence="5">The sequence shown here is derived from an EMBL/GenBank/DDBJ whole genome shotgun (WGS) entry which is preliminary data.</text>
</comment>
<evidence type="ECO:0000313" key="6">
    <source>
        <dbReference type="Proteomes" id="UP001230051"/>
    </source>
</evidence>
<dbReference type="SMART" id="SM00228">
    <property type="entry name" value="PDZ"/>
    <property type="match status" value="4"/>
</dbReference>
<keyword evidence="1" id="KW-0677">Repeat</keyword>
<feature type="domain" description="PDZ" evidence="4">
    <location>
        <begin position="128"/>
        <end position="208"/>
    </location>
</feature>
<feature type="domain" description="PDZ" evidence="4">
    <location>
        <begin position="9"/>
        <end position="90"/>
    </location>
</feature>
<protein>
    <submittedName>
        <fullName evidence="5">Na(+)/H(+) exchange regulatory cofactor NHE-RF3-like</fullName>
    </submittedName>
</protein>
<keyword evidence="6" id="KW-1185">Reference proteome</keyword>
<gene>
    <name evidence="5" type="primary">PDZK1</name>
    <name evidence="5" type="ORF">AOXY_G8831</name>
</gene>
<dbReference type="GO" id="GO:0072659">
    <property type="term" value="P:protein localization to plasma membrane"/>
    <property type="evidence" value="ECO:0007669"/>
    <property type="project" value="TreeGrafter"/>
</dbReference>
<dbReference type="InterPro" id="IPR051067">
    <property type="entry name" value="NHER"/>
</dbReference>
<feature type="region of interest" description="Disordered" evidence="3">
    <location>
        <begin position="341"/>
        <end position="375"/>
    </location>
</feature>
<dbReference type="InterPro" id="IPR001478">
    <property type="entry name" value="PDZ"/>
</dbReference>
<comment type="similarity">
    <text evidence="2">Belongs to the NHER family.</text>
</comment>
<dbReference type="InterPro" id="IPR036034">
    <property type="entry name" value="PDZ_sf"/>
</dbReference>